<evidence type="ECO:0000313" key="1">
    <source>
        <dbReference type="EMBL" id="AUO15018.1"/>
    </source>
</evidence>
<proteinExistence type="predicted"/>
<sequence length="40" mass="4191">MRKTEVCGGGGGGSEALHSSLMYVFNNMIPAFKKCMALPG</sequence>
<reference evidence="1" key="1">
    <citation type="submission" date="2017-12" db="EMBL/GenBank/DDBJ databases">
        <authorList>
            <person name="Katneni V.K."/>
            <person name="Shekhar M.S."/>
            <person name="Otta S.K."/>
            <person name="Karthic K."/>
            <person name="Jangam A.K."/>
            <person name="Gopikrishna G."/>
            <person name="Vijayan K.K."/>
        </authorList>
    </citation>
    <scope>NUCLEOTIDE SEQUENCE [LARGE SCALE GENOMIC DNA]</scope>
    <source>
        <strain evidence="1">IN_AP4RU</strain>
    </source>
</reference>
<dbReference type="EMBL" id="MG702567">
    <property type="protein sequence ID" value="AUO15018.1"/>
    <property type="molecule type" value="Genomic_DNA"/>
</dbReference>
<dbReference type="Proteomes" id="UP000267352">
    <property type="component" value="Segment"/>
</dbReference>
<reference evidence="1" key="2">
    <citation type="journal article" date="2018" name="Genome Announc.">
        <title>First Report of a Complete Genome Sequence of White spot syndrome virus from India.</title>
        <authorList>
            <person name="Vinaya Kumar K."/>
            <person name="Shekhar M.S."/>
            <person name="Otta S.K."/>
            <person name="Karthic K."/>
            <person name="Ashok Kumar J."/>
            <person name="Gopikrishna G."/>
            <person name="Vijayan K.K."/>
        </authorList>
    </citation>
    <scope>NUCLEOTIDE SEQUENCE</scope>
    <source>
        <strain evidence="1">IN_AP4RU</strain>
    </source>
</reference>
<organism evidence="1">
    <name type="scientific">White spot syndrome virus</name>
    <dbReference type="NCBI Taxonomy" id="342409"/>
    <lineage>
        <taxon>Viruses</taxon>
        <taxon>Viruses incertae sedis</taxon>
        <taxon>Naldaviricetes</taxon>
        <taxon>Nimaviridae</taxon>
        <taxon>Whispovirus</taxon>
    </lineage>
</organism>
<name>A0A2I6SBT7_9VIRU</name>
<protein>
    <submittedName>
        <fullName evidence="1">WSSV185</fullName>
    </submittedName>
</protein>
<accession>A0A2I6SBT7</accession>